<keyword evidence="1" id="KW-0812">Transmembrane</keyword>
<dbReference type="PANTHER" id="PTHR28013">
    <property type="entry name" value="PROTEIN DCV1-RELATED"/>
    <property type="match status" value="1"/>
</dbReference>
<evidence type="ECO:0000313" key="3">
    <source>
        <dbReference type="EMBL" id="KAK0752500.1"/>
    </source>
</evidence>
<dbReference type="InterPro" id="IPR009571">
    <property type="entry name" value="SUR7/Rim9-like_fungi"/>
</dbReference>
<dbReference type="EMBL" id="JAUKUD010000002">
    <property type="protein sequence ID" value="KAK0752500.1"/>
    <property type="molecule type" value="Genomic_DNA"/>
</dbReference>
<feature type="transmembrane region" description="Helical" evidence="1">
    <location>
        <begin position="106"/>
        <end position="128"/>
    </location>
</feature>
<dbReference type="GO" id="GO:0005886">
    <property type="term" value="C:plasma membrane"/>
    <property type="evidence" value="ECO:0007669"/>
    <property type="project" value="InterPro"/>
</dbReference>
<keyword evidence="2" id="KW-0732">Signal</keyword>
<protein>
    <submittedName>
        <fullName evidence="3">SUR7/PalI family-domain-containing protein</fullName>
    </submittedName>
</protein>
<keyword evidence="1" id="KW-0472">Membrane</keyword>
<reference evidence="3" key="1">
    <citation type="submission" date="2023-06" db="EMBL/GenBank/DDBJ databases">
        <title>Genome-scale phylogeny and comparative genomics of the fungal order Sordariales.</title>
        <authorList>
            <consortium name="Lawrence Berkeley National Laboratory"/>
            <person name="Hensen N."/>
            <person name="Bonometti L."/>
            <person name="Westerberg I."/>
            <person name="Brannstrom I.O."/>
            <person name="Guillou S."/>
            <person name="Cros-Aarteil S."/>
            <person name="Calhoun S."/>
            <person name="Haridas S."/>
            <person name="Kuo A."/>
            <person name="Mondo S."/>
            <person name="Pangilinan J."/>
            <person name="Riley R."/>
            <person name="LaButti K."/>
            <person name="Andreopoulos B."/>
            <person name="Lipzen A."/>
            <person name="Chen C."/>
            <person name="Yanf M."/>
            <person name="Daum C."/>
            <person name="Ng V."/>
            <person name="Clum A."/>
            <person name="Steindorff A."/>
            <person name="Ohm R."/>
            <person name="Martin F."/>
            <person name="Silar P."/>
            <person name="Natvig D."/>
            <person name="Lalanne C."/>
            <person name="Gautier V."/>
            <person name="Ament-velasquez S.L."/>
            <person name="Kruys A."/>
            <person name="Hutchinson M.I."/>
            <person name="Powell A.J."/>
            <person name="Barry K."/>
            <person name="Miller A.N."/>
            <person name="Grigoriev I.V."/>
            <person name="Debuchy R."/>
            <person name="Gladieux P."/>
            <person name="Thoren M.H."/>
            <person name="Johannesson H."/>
        </authorList>
    </citation>
    <scope>NUCLEOTIDE SEQUENCE</scope>
    <source>
        <strain evidence="3">SMH3187-1</strain>
    </source>
</reference>
<dbReference type="AlphaFoldDB" id="A0AA40F7C7"/>
<keyword evidence="4" id="KW-1185">Reference proteome</keyword>
<keyword evidence="1" id="KW-1133">Transmembrane helix</keyword>
<sequence length="233" mass="25120">MGFFHHIGTFLLLAATILLIVTCISAPVVHDIGLLKIQLGTGRARDYTHVSFGTFGACVNYVDAPDDCTKSRVGYSPADVLDMAGVASEFSTTARDTTRALTRAMVLHPIACGLNFIAFLLSLGAGVVGSLLASVIALLAFIVTVVIMIIDFVLFSIVKSNINDNTDFNASFGAAAWTTLAAAICSLLATVIVFLTCCSGRRKNRHQSAAPVKTEYVEAPRRRRGWFPSRRRY</sequence>
<dbReference type="Pfam" id="PF06687">
    <property type="entry name" value="SUR7"/>
    <property type="match status" value="1"/>
</dbReference>
<feature type="transmembrane region" description="Helical" evidence="1">
    <location>
        <begin position="170"/>
        <end position="195"/>
    </location>
</feature>
<feature type="chain" id="PRO_5041290599" evidence="2">
    <location>
        <begin position="27"/>
        <end position="233"/>
    </location>
</feature>
<evidence type="ECO:0000256" key="2">
    <source>
        <dbReference type="SAM" id="SignalP"/>
    </source>
</evidence>
<feature type="signal peptide" evidence="2">
    <location>
        <begin position="1"/>
        <end position="26"/>
    </location>
</feature>
<feature type="transmembrane region" description="Helical" evidence="1">
    <location>
        <begin position="135"/>
        <end position="158"/>
    </location>
</feature>
<comment type="caution">
    <text evidence="3">The sequence shown here is derived from an EMBL/GenBank/DDBJ whole genome shotgun (WGS) entry which is preliminary data.</text>
</comment>
<evidence type="ECO:0000256" key="1">
    <source>
        <dbReference type="SAM" id="Phobius"/>
    </source>
</evidence>
<proteinExistence type="predicted"/>
<dbReference type="PANTHER" id="PTHR28013:SF7">
    <property type="entry name" value="PALI-DOMAIN-CONTAINING PROTEIN"/>
    <property type="match status" value="1"/>
</dbReference>
<dbReference type="GO" id="GO:0035838">
    <property type="term" value="C:growing cell tip"/>
    <property type="evidence" value="ECO:0007669"/>
    <property type="project" value="TreeGrafter"/>
</dbReference>
<organism evidence="3 4">
    <name type="scientific">Schizothecium vesticola</name>
    <dbReference type="NCBI Taxonomy" id="314040"/>
    <lineage>
        <taxon>Eukaryota</taxon>
        <taxon>Fungi</taxon>
        <taxon>Dikarya</taxon>
        <taxon>Ascomycota</taxon>
        <taxon>Pezizomycotina</taxon>
        <taxon>Sordariomycetes</taxon>
        <taxon>Sordariomycetidae</taxon>
        <taxon>Sordariales</taxon>
        <taxon>Schizotheciaceae</taxon>
        <taxon>Schizothecium</taxon>
    </lineage>
</organism>
<dbReference type="InterPro" id="IPR051380">
    <property type="entry name" value="pH-response_reg_palI/RIM9"/>
</dbReference>
<evidence type="ECO:0000313" key="4">
    <source>
        <dbReference type="Proteomes" id="UP001172155"/>
    </source>
</evidence>
<dbReference type="Proteomes" id="UP001172155">
    <property type="component" value="Unassembled WGS sequence"/>
</dbReference>
<accession>A0AA40F7C7</accession>
<name>A0AA40F7C7_9PEZI</name>
<gene>
    <name evidence="3" type="ORF">B0T18DRAFT_320430</name>
</gene>
<dbReference type="GO" id="GO:0032153">
    <property type="term" value="C:cell division site"/>
    <property type="evidence" value="ECO:0007669"/>
    <property type="project" value="TreeGrafter"/>
</dbReference>